<name>A0A9D1DZ11_9FIRM</name>
<evidence type="ECO:0000313" key="13">
    <source>
        <dbReference type="EMBL" id="HIR61441.1"/>
    </source>
</evidence>
<dbReference type="InterPro" id="IPR029119">
    <property type="entry name" value="MutY_C"/>
</dbReference>
<dbReference type="InterPro" id="IPR047127">
    <property type="entry name" value="MutT-like"/>
</dbReference>
<dbReference type="SUPFAM" id="SSF55811">
    <property type="entry name" value="Nudix"/>
    <property type="match status" value="1"/>
</dbReference>
<dbReference type="GO" id="GO:0046872">
    <property type="term" value="F:metal ion binding"/>
    <property type="evidence" value="ECO:0007669"/>
    <property type="project" value="UniProtKB-KW"/>
</dbReference>
<evidence type="ECO:0000256" key="5">
    <source>
        <dbReference type="ARBA" id="ARBA00022723"/>
    </source>
</evidence>
<dbReference type="GO" id="GO:0044715">
    <property type="term" value="F:8-oxo-dGDP phosphatase activity"/>
    <property type="evidence" value="ECO:0007669"/>
    <property type="project" value="TreeGrafter"/>
</dbReference>
<dbReference type="PROSITE" id="PS51462">
    <property type="entry name" value="NUDIX"/>
    <property type="match status" value="1"/>
</dbReference>
<evidence type="ECO:0000259" key="12">
    <source>
        <dbReference type="PROSITE" id="PS51462"/>
    </source>
</evidence>
<dbReference type="Pfam" id="PF14815">
    <property type="entry name" value="NUDIX_4"/>
    <property type="match status" value="1"/>
</dbReference>
<comment type="cofactor">
    <cofactor evidence="1">
        <name>Mg(2+)</name>
        <dbReference type="ChEBI" id="CHEBI:18420"/>
    </cofactor>
</comment>
<comment type="caution">
    <text evidence="13">The sequence shown here is derived from an EMBL/GenBank/DDBJ whole genome shotgun (WGS) entry which is preliminary data.</text>
</comment>
<dbReference type="PANTHER" id="PTHR47707">
    <property type="entry name" value="8-OXO-DGTP DIPHOSPHATASE"/>
    <property type="match status" value="1"/>
</dbReference>
<dbReference type="GO" id="GO:0044716">
    <property type="term" value="F:8-oxo-GDP phosphatase activity"/>
    <property type="evidence" value="ECO:0007669"/>
    <property type="project" value="TreeGrafter"/>
</dbReference>
<evidence type="ECO:0000256" key="4">
    <source>
        <dbReference type="ARBA" id="ARBA00022705"/>
    </source>
</evidence>
<dbReference type="AlphaFoldDB" id="A0A9D1DZ11"/>
<dbReference type="InterPro" id="IPR000086">
    <property type="entry name" value="NUDIX_hydrolase_dom"/>
</dbReference>
<evidence type="ECO:0000256" key="2">
    <source>
        <dbReference type="ARBA" id="ARBA00005582"/>
    </source>
</evidence>
<keyword evidence="9" id="KW-0234">DNA repair</keyword>
<reference evidence="13" key="2">
    <citation type="journal article" date="2021" name="PeerJ">
        <title>Extensive microbial diversity within the chicken gut microbiome revealed by metagenomics and culture.</title>
        <authorList>
            <person name="Gilroy R."/>
            <person name="Ravi A."/>
            <person name="Getino M."/>
            <person name="Pursley I."/>
            <person name="Horton D.L."/>
            <person name="Alikhan N.F."/>
            <person name="Baker D."/>
            <person name="Gharbi K."/>
            <person name="Hall N."/>
            <person name="Watson M."/>
            <person name="Adriaenssens E.M."/>
            <person name="Foster-Nyarko E."/>
            <person name="Jarju S."/>
            <person name="Secka A."/>
            <person name="Antonio M."/>
            <person name="Oren A."/>
            <person name="Chaudhuri R.R."/>
            <person name="La Ragione R."/>
            <person name="Hildebrand F."/>
            <person name="Pallen M.J."/>
        </authorList>
    </citation>
    <scope>NUCLEOTIDE SEQUENCE</scope>
    <source>
        <strain evidence="13">CHK189-12415</strain>
    </source>
</reference>
<dbReference type="Gene3D" id="3.90.79.10">
    <property type="entry name" value="Nucleoside Triphosphate Pyrophosphohydrolase"/>
    <property type="match status" value="1"/>
</dbReference>
<keyword evidence="4" id="KW-0235">DNA replication</keyword>
<keyword evidence="6" id="KW-0227">DNA damage</keyword>
<keyword evidence="8" id="KW-0460">Magnesium</keyword>
<organism evidence="13 14">
    <name type="scientific">Candidatus Faecivivens stercoravium</name>
    <dbReference type="NCBI Taxonomy" id="2840803"/>
    <lineage>
        <taxon>Bacteria</taxon>
        <taxon>Bacillati</taxon>
        <taxon>Bacillota</taxon>
        <taxon>Clostridia</taxon>
        <taxon>Eubacteriales</taxon>
        <taxon>Oscillospiraceae</taxon>
        <taxon>Oscillospiraceae incertae sedis</taxon>
        <taxon>Candidatus Faecivivens</taxon>
    </lineage>
</organism>
<evidence type="ECO:0000256" key="1">
    <source>
        <dbReference type="ARBA" id="ARBA00001946"/>
    </source>
</evidence>
<keyword evidence="3" id="KW-0515">Mutator protein</keyword>
<evidence type="ECO:0000256" key="8">
    <source>
        <dbReference type="ARBA" id="ARBA00022842"/>
    </source>
</evidence>
<protein>
    <recommendedName>
        <fullName evidence="11">8-oxo-dGTP diphosphatase</fullName>
        <ecNumber evidence="11">3.6.1.55</ecNumber>
    </recommendedName>
</protein>
<comment type="similarity">
    <text evidence="2">Belongs to the Nudix hydrolase family.</text>
</comment>
<dbReference type="CDD" id="cd03425">
    <property type="entry name" value="NUDIX_MutT_NudA_like"/>
    <property type="match status" value="1"/>
</dbReference>
<dbReference type="Proteomes" id="UP000824241">
    <property type="component" value="Unassembled WGS sequence"/>
</dbReference>
<dbReference type="GO" id="GO:0035539">
    <property type="term" value="F:8-oxo-7,8-dihydrodeoxyguanosine triphosphate pyrophosphatase activity"/>
    <property type="evidence" value="ECO:0007669"/>
    <property type="project" value="UniProtKB-EC"/>
</dbReference>
<keyword evidence="5" id="KW-0479">Metal-binding</keyword>
<feature type="domain" description="Nudix hydrolase" evidence="12">
    <location>
        <begin position="14"/>
        <end position="140"/>
    </location>
</feature>
<dbReference type="EC" id="3.6.1.55" evidence="11"/>
<evidence type="ECO:0000313" key="14">
    <source>
        <dbReference type="Proteomes" id="UP000824241"/>
    </source>
</evidence>
<evidence type="ECO:0000256" key="9">
    <source>
        <dbReference type="ARBA" id="ARBA00023204"/>
    </source>
</evidence>
<dbReference type="InterPro" id="IPR020476">
    <property type="entry name" value="Nudix_hydrolase"/>
</dbReference>
<dbReference type="GO" id="GO:0008413">
    <property type="term" value="F:8-oxo-7,8-dihydroguanosine triphosphate pyrophosphatase activity"/>
    <property type="evidence" value="ECO:0007669"/>
    <property type="project" value="TreeGrafter"/>
</dbReference>
<evidence type="ECO:0000256" key="6">
    <source>
        <dbReference type="ARBA" id="ARBA00022763"/>
    </source>
</evidence>
<comment type="catalytic activity">
    <reaction evidence="10">
        <text>8-oxo-dGTP + H2O = 8-oxo-dGMP + diphosphate + H(+)</text>
        <dbReference type="Rhea" id="RHEA:31575"/>
        <dbReference type="ChEBI" id="CHEBI:15377"/>
        <dbReference type="ChEBI" id="CHEBI:15378"/>
        <dbReference type="ChEBI" id="CHEBI:33019"/>
        <dbReference type="ChEBI" id="CHEBI:63224"/>
        <dbReference type="ChEBI" id="CHEBI:77896"/>
        <dbReference type="EC" id="3.6.1.55"/>
    </reaction>
</comment>
<sequence>MTQSGNASQSHTGNLTQVVAALIFRGDRLMICQRPEHKPRALLWEFPGGKVEPGETRQQALKRECKEELDVEVEPGKIFMEVTHKYPDMTIHLTLFLSEIKKGEPKLLEHQDICWVTPEETAHYPFCPADEEILNRIRKEWKERG</sequence>
<dbReference type="GO" id="GO:0006281">
    <property type="term" value="P:DNA repair"/>
    <property type="evidence" value="ECO:0007669"/>
    <property type="project" value="UniProtKB-KW"/>
</dbReference>
<dbReference type="GO" id="GO:0006260">
    <property type="term" value="P:DNA replication"/>
    <property type="evidence" value="ECO:0007669"/>
    <property type="project" value="UniProtKB-KW"/>
</dbReference>
<evidence type="ECO:0000256" key="3">
    <source>
        <dbReference type="ARBA" id="ARBA00022457"/>
    </source>
</evidence>
<evidence type="ECO:0000256" key="11">
    <source>
        <dbReference type="ARBA" id="ARBA00038905"/>
    </source>
</evidence>
<dbReference type="PRINTS" id="PR00502">
    <property type="entry name" value="NUDIXFAMILY"/>
</dbReference>
<evidence type="ECO:0000256" key="10">
    <source>
        <dbReference type="ARBA" id="ARBA00035861"/>
    </source>
</evidence>
<accession>A0A9D1DZ11</accession>
<dbReference type="EMBL" id="DVHA01000248">
    <property type="protein sequence ID" value="HIR61441.1"/>
    <property type="molecule type" value="Genomic_DNA"/>
</dbReference>
<keyword evidence="7" id="KW-0378">Hydrolase</keyword>
<reference evidence="13" key="1">
    <citation type="submission" date="2020-10" db="EMBL/GenBank/DDBJ databases">
        <authorList>
            <person name="Gilroy R."/>
        </authorList>
    </citation>
    <scope>NUCLEOTIDE SEQUENCE</scope>
    <source>
        <strain evidence="13">CHK189-12415</strain>
    </source>
</reference>
<proteinExistence type="inferred from homology"/>
<evidence type="ECO:0000256" key="7">
    <source>
        <dbReference type="ARBA" id="ARBA00022801"/>
    </source>
</evidence>
<dbReference type="PANTHER" id="PTHR47707:SF1">
    <property type="entry name" value="NUDIX HYDROLASE FAMILY PROTEIN"/>
    <property type="match status" value="1"/>
</dbReference>
<dbReference type="InterPro" id="IPR015797">
    <property type="entry name" value="NUDIX_hydrolase-like_dom_sf"/>
</dbReference>
<gene>
    <name evidence="13" type="ORF">IAB37_07715</name>
</gene>